<reference evidence="3" key="1">
    <citation type="submission" date="2021-08" db="EMBL/GenBank/DDBJ databases">
        <title>WGS assembly of Ceratopteris richardii.</title>
        <authorList>
            <person name="Marchant D.B."/>
            <person name="Chen G."/>
            <person name="Jenkins J."/>
            <person name="Shu S."/>
            <person name="Leebens-Mack J."/>
            <person name="Grimwood J."/>
            <person name="Schmutz J."/>
            <person name="Soltis P."/>
            <person name="Soltis D."/>
            <person name="Chen Z.-H."/>
        </authorList>
    </citation>
    <scope>NUCLEOTIDE SEQUENCE</scope>
    <source>
        <strain evidence="3">Whitten #5841</strain>
        <tissue evidence="3">Leaf</tissue>
    </source>
</reference>
<feature type="region of interest" description="Disordered" evidence="1">
    <location>
        <begin position="446"/>
        <end position="470"/>
    </location>
</feature>
<evidence type="ECO:0000256" key="1">
    <source>
        <dbReference type="SAM" id="MobiDB-lite"/>
    </source>
</evidence>
<dbReference type="Pfam" id="PF01190">
    <property type="entry name" value="Pollen_Ole_e_1"/>
    <property type="match status" value="1"/>
</dbReference>
<sequence>MAFLLVVCRRALEILVLMFMILASSLFPLLASSRTALVEDEVNGNRMQKEGVPSLRSFRPKISAMGLVLCDPCNLGFRDKRRVPFPDVEVKVQCRDIYGIVIFSAMGYTNESGLFSIPMDDIPTSFDAEGCKATLERSMNQECGDLSSKIKERFDTSLVLKINSSTDLVFTIASFSFHASSPPKSCQEASGYMRSALGRPDDSYHRSILSESINTEKASISHSHTDYALPVALSPQLISSRSSSPHHWSRSLLSFDEALSPLLSTEVSYAPFLKSPSNQAYFSSLHRYKDHSPPPPPPSYHAPSHPSFPSSPSLPQYYAPPPPPPYYYAPPPPQSPYDVKISSSPPLSDYEDLFPFQYFHHPQSSSLSDVDDEAKLYTDHETSQVKVPRAFHLFHNPLLKELSSPWTSHGSKSTKASTVLHRSSDRSPYSRNSPVLVNAKRIRSASSAHRRHVETSHSRYRRSTYISIQK</sequence>
<organism evidence="3 4">
    <name type="scientific">Ceratopteris richardii</name>
    <name type="common">Triangle waterfern</name>
    <dbReference type="NCBI Taxonomy" id="49495"/>
    <lineage>
        <taxon>Eukaryota</taxon>
        <taxon>Viridiplantae</taxon>
        <taxon>Streptophyta</taxon>
        <taxon>Embryophyta</taxon>
        <taxon>Tracheophyta</taxon>
        <taxon>Polypodiopsida</taxon>
        <taxon>Polypodiidae</taxon>
        <taxon>Polypodiales</taxon>
        <taxon>Pteridineae</taxon>
        <taxon>Pteridaceae</taxon>
        <taxon>Parkerioideae</taxon>
        <taxon>Ceratopteris</taxon>
    </lineage>
</organism>
<protein>
    <submittedName>
        <fullName evidence="3">Uncharacterized protein</fullName>
    </submittedName>
</protein>
<comment type="caution">
    <text evidence="3">The sequence shown here is derived from an EMBL/GenBank/DDBJ whole genome shotgun (WGS) entry which is preliminary data.</text>
</comment>
<feature type="compositionally biased region" description="Low complexity" evidence="1">
    <location>
        <begin position="301"/>
        <end position="315"/>
    </location>
</feature>
<dbReference type="AlphaFoldDB" id="A0A8T2SHW4"/>
<dbReference type="PANTHER" id="PTHR47273:SF4">
    <property type="entry name" value="EXPRESSED PROTEIN"/>
    <property type="match status" value="1"/>
</dbReference>
<feature type="region of interest" description="Disordered" evidence="1">
    <location>
        <begin position="405"/>
        <end position="432"/>
    </location>
</feature>
<accession>A0A8T2SHW4</accession>
<keyword evidence="2" id="KW-0812">Transmembrane</keyword>
<dbReference type="OrthoDB" id="1936190at2759"/>
<feature type="transmembrane region" description="Helical" evidence="2">
    <location>
        <begin position="12"/>
        <end position="31"/>
    </location>
</feature>
<evidence type="ECO:0000256" key="2">
    <source>
        <dbReference type="SAM" id="Phobius"/>
    </source>
</evidence>
<dbReference type="Proteomes" id="UP000825935">
    <property type="component" value="Chromosome 20"/>
</dbReference>
<gene>
    <name evidence="3" type="ORF">KP509_20G034900</name>
</gene>
<keyword evidence="2" id="KW-1133">Transmembrane helix</keyword>
<dbReference type="EMBL" id="CM035425">
    <property type="protein sequence ID" value="KAH7331463.1"/>
    <property type="molecule type" value="Genomic_DNA"/>
</dbReference>
<dbReference type="PANTHER" id="PTHR47273">
    <property type="entry name" value="EXPRESSED PROTEIN"/>
    <property type="match status" value="1"/>
</dbReference>
<name>A0A8T2SHW4_CERRI</name>
<keyword evidence="4" id="KW-1185">Reference proteome</keyword>
<evidence type="ECO:0000313" key="3">
    <source>
        <dbReference type="EMBL" id="KAH7331463.1"/>
    </source>
</evidence>
<proteinExistence type="predicted"/>
<evidence type="ECO:0000313" key="4">
    <source>
        <dbReference type="Proteomes" id="UP000825935"/>
    </source>
</evidence>
<keyword evidence="2" id="KW-0472">Membrane</keyword>
<feature type="compositionally biased region" description="Basic residues" evidence="1">
    <location>
        <begin position="446"/>
        <end position="462"/>
    </location>
</feature>
<feature type="region of interest" description="Disordered" evidence="1">
    <location>
        <begin position="286"/>
        <end position="315"/>
    </location>
</feature>